<reference evidence="1 2" key="1">
    <citation type="submission" date="2018-02" db="EMBL/GenBank/DDBJ databases">
        <authorList>
            <person name="Cohen D.B."/>
            <person name="Kent A.D."/>
        </authorList>
    </citation>
    <scope>NUCLEOTIDE SEQUENCE [LARGE SCALE GENOMIC DNA]</scope>
    <source>
        <strain evidence="1">1</strain>
    </source>
</reference>
<evidence type="ECO:0000313" key="2">
    <source>
        <dbReference type="Proteomes" id="UP000238164"/>
    </source>
</evidence>
<gene>
    <name evidence="1" type="ORF">MPLG2_3697</name>
</gene>
<accession>A0A2N9JML6</accession>
<proteinExistence type="predicted"/>
<dbReference type="Proteomes" id="UP000238164">
    <property type="component" value="Chromosome 1"/>
</dbReference>
<keyword evidence="2" id="KW-1185">Reference proteome</keyword>
<dbReference type="KEGG" id="mgg:MPLG2_3697"/>
<dbReference type="AlphaFoldDB" id="A0A2N9JML6"/>
<name>A0A2N9JML6_9ACTN</name>
<dbReference type="EMBL" id="LT985188">
    <property type="protein sequence ID" value="SPD88727.1"/>
    <property type="molecule type" value="Genomic_DNA"/>
</dbReference>
<sequence>MFSIPVNARISPPLVEPVETPLRVRLREMTTGSVRPLPR</sequence>
<evidence type="ECO:0000313" key="1">
    <source>
        <dbReference type="EMBL" id="SPD88727.1"/>
    </source>
</evidence>
<protein>
    <submittedName>
        <fullName evidence="1">Uncharacterized protein</fullName>
    </submittedName>
</protein>
<organism evidence="1 2">
    <name type="scientific">Micropruina glycogenica</name>
    <dbReference type="NCBI Taxonomy" id="75385"/>
    <lineage>
        <taxon>Bacteria</taxon>
        <taxon>Bacillati</taxon>
        <taxon>Actinomycetota</taxon>
        <taxon>Actinomycetes</taxon>
        <taxon>Propionibacteriales</taxon>
        <taxon>Nocardioidaceae</taxon>
        <taxon>Micropruina</taxon>
    </lineage>
</organism>